<dbReference type="PANTHER" id="PTHR22917:SF6">
    <property type="entry name" value="EG:8D8.2 PROTEIN-RELATED"/>
    <property type="match status" value="1"/>
</dbReference>
<evidence type="ECO:0000313" key="3">
    <source>
        <dbReference type="EMBL" id="TDT16461.1"/>
    </source>
</evidence>
<evidence type="ECO:0000256" key="2">
    <source>
        <dbReference type="SAM" id="Phobius"/>
    </source>
</evidence>
<organism evidence="3 4">
    <name type="scientific">Ilumatobacter fluminis</name>
    <dbReference type="NCBI Taxonomy" id="467091"/>
    <lineage>
        <taxon>Bacteria</taxon>
        <taxon>Bacillati</taxon>
        <taxon>Actinomycetota</taxon>
        <taxon>Acidimicrobiia</taxon>
        <taxon>Acidimicrobiales</taxon>
        <taxon>Ilumatobacteraceae</taxon>
        <taxon>Ilumatobacter</taxon>
    </lineage>
</organism>
<evidence type="ECO:0000256" key="1">
    <source>
        <dbReference type="SAM" id="MobiDB-lite"/>
    </source>
</evidence>
<feature type="region of interest" description="Disordered" evidence="1">
    <location>
        <begin position="1"/>
        <end position="20"/>
    </location>
</feature>
<proteinExistence type="predicted"/>
<evidence type="ECO:0008006" key="5">
    <source>
        <dbReference type="Google" id="ProtNLM"/>
    </source>
</evidence>
<reference evidence="3 4" key="1">
    <citation type="submission" date="2019-03" db="EMBL/GenBank/DDBJ databases">
        <title>Sequencing the genomes of 1000 actinobacteria strains.</title>
        <authorList>
            <person name="Klenk H.-P."/>
        </authorList>
    </citation>
    <scope>NUCLEOTIDE SEQUENCE [LARGE SCALE GENOMIC DNA]</scope>
    <source>
        <strain evidence="3 4">DSM 18936</strain>
    </source>
</reference>
<keyword evidence="2" id="KW-0472">Membrane</keyword>
<keyword evidence="2" id="KW-1133">Transmembrane helix</keyword>
<dbReference type="Proteomes" id="UP000294558">
    <property type="component" value="Unassembled WGS sequence"/>
</dbReference>
<sequence length="618" mass="67400">MSESESAEMPDTEKPDTQAGPAVPRLWWGVGGVAVLVVVVLVLVAVSGGGGDGVASDDSIDRVDLTSTTPPTGTSVTTSTDDVPATSSSTTIQRSTTSVLSTVPFVTVDLEDEYDDTIEIDEDNPPVAARPIPEEPDEDEPPPSTIAPPPWAASTYVTDGGHVSTDVGCAANDGVQALDQFFAQRVGPVTGWDYQHVYPLGGDRYLWLFQDAFLDHTGTVNSLASSRFVHNAALIQEGTCFRLLHRGTTNRPQPFEIGDGRSETRKTWWWPMGGELVGDELFVFWVEMLKDPYDPEPPDGLGWHPVRTWLASYDADTMERRSFAPAPNEGATPIYGYAVSSDETHTYLFGNTFEQNLVREGGFWSGSHSATAMWLARVPRGLVWADPEYRTADGWSFDRAEAVPVVDRFYVENPMQPRYLDGQWVSATAVDGYWGEQIAIDVAEQPWGPWYTVHYTPLYPRGRDPKMNTYHAHVLPWRDGYGSVLVSVSNNARNMLRDAWYSPHRYRPTFVHYAYTPVPTTTTTSTTTTTTVVPTTTSTTTTTRPATTTTVAPTTTTRPATTTTRPATTTTTTRPTTTTTTTVPPTTTTRPATTTTTVPPTTTSSTTTTSAPPAADEG</sequence>
<evidence type="ECO:0000313" key="4">
    <source>
        <dbReference type="Proteomes" id="UP000294558"/>
    </source>
</evidence>
<feature type="region of interest" description="Disordered" evidence="1">
    <location>
        <begin position="118"/>
        <end position="148"/>
    </location>
</feature>
<gene>
    <name evidence="3" type="ORF">BDK89_2051</name>
</gene>
<feature type="region of interest" description="Disordered" evidence="1">
    <location>
        <begin position="522"/>
        <end position="618"/>
    </location>
</feature>
<dbReference type="AlphaFoldDB" id="A0A4R7HZ87"/>
<name>A0A4R7HZ87_9ACTN</name>
<dbReference type="EMBL" id="SOAU01000001">
    <property type="protein sequence ID" value="TDT16461.1"/>
    <property type="molecule type" value="Genomic_DNA"/>
</dbReference>
<feature type="compositionally biased region" description="Low complexity" evidence="1">
    <location>
        <begin position="65"/>
        <end position="90"/>
    </location>
</feature>
<feature type="transmembrane region" description="Helical" evidence="2">
    <location>
        <begin position="26"/>
        <end position="46"/>
    </location>
</feature>
<comment type="caution">
    <text evidence="3">The sequence shown here is derived from an EMBL/GenBank/DDBJ whole genome shotgun (WGS) entry which is preliminary data.</text>
</comment>
<dbReference type="PANTHER" id="PTHR22917">
    <property type="entry name" value="HEMOPEXIN DOMAIN-CONTAINING PROTEIN"/>
    <property type="match status" value="1"/>
</dbReference>
<feature type="compositionally biased region" description="Acidic residues" evidence="1">
    <location>
        <begin position="1"/>
        <end position="10"/>
    </location>
</feature>
<accession>A0A4R7HZ87</accession>
<keyword evidence="2" id="KW-0812">Transmembrane</keyword>
<keyword evidence="4" id="KW-1185">Reference proteome</keyword>
<dbReference type="InterPro" id="IPR051298">
    <property type="entry name" value="Heme_transport/Cell_adhesion"/>
</dbReference>
<feature type="region of interest" description="Disordered" evidence="1">
    <location>
        <begin position="50"/>
        <end position="90"/>
    </location>
</feature>
<dbReference type="RefSeq" id="WP_208294025.1">
    <property type="nucleotide sequence ID" value="NZ_SOAU01000001.1"/>
</dbReference>
<protein>
    <recommendedName>
        <fullName evidence="5">DUF4185 domain-containing protein</fullName>
    </recommendedName>
</protein>